<dbReference type="Pfam" id="PF00071">
    <property type="entry name" value="Ras"/>
    <property type="match status" value="1"/>
</dbReference>
<evidence type="ECO:0008006" key="3">
    <source>
        <dbReference type="Google" id="ProtNLM"/>
    </source>
</evidence>
<reference evidence="2" key="1">
    <citation type="journal article" date="2014" name="Front. Microbiol.">
        <title>High frequency of phylogenetically diverse reductive dehalogenase-homologous genes in deep subseafloor sedimentary metagenomes.</title>
        <authorList>
            <person name="Kawai M."/>
            <person name="Futagami T."/>
            <person name="Toyoda A."/>
            <person name="Takaki Y."/>
            <person name="Nishi S."/>
            <person name="Hori S."/>
            <person name="Arai W."/>
            <person name="Tsubouchi T."/>
            <person name="Morono Y."/>
            <person name="Uchiyama I."/>
            <person name="Ito T."/>
            <person name="Fujiyama A."/>
            <person name="Inagaki F."/>
            <person name="Takami H."/>
        </authorList>
    </citation>
    <scope>NUCLEOTIDE SEQUENCE</scope>
    <source>
        <strain evidence="2">Expedition CK06-06</strain>
    </source>
</reference>
<keyword evidence="1" id="KW-0547">Nucleotide-binding</keyword>
<evidence type="ECO:0000256" key="1">
    <source>
        <dbReference type="ARBA" id="ARBA00022741"/>
    </source>
</evidence>
<comment type="caution">
    <text evidence="2">The sequence shown here is derived from an EMBL/GenBank/DDBJ whole genome shotgun (WGS) entry which is preliminary data.</text>
</comment>
<proteinExistence type="predicted"/>
<evidence type="ECO:0000313" key="2">
    <source>
        <dbReference type="EMBL" id="GAG54687.1"/>
    </source>
</evidence>
<gene>
    <name evidence="2" type="ORF">S01H4_13314</name>
</gene>
<feature type="non-terminal residue" evidence="2">
    <location>
        <position position="1"/>
    </location>
</feature>
<accession>X0Z8J1</accession>
<dbReference type="InterPro" id="IPR001806">
    <property type="entry name" value="Small_GTPase"/>
</dbReference>
<dbReference type="PANTHER" id="PTHR47978">
    <property type="match status" value="1"/>
</dbReference>
<dbReference type="AlphaFoldDB" id="X0Z8J1"/>
<dbReference type="InterPro" id="IPR027417">
    <property type="entry name" value="P-loop_NTPase"/>
</dbReference>
<dbReference type="GO" id="GO:0005525">
    <property type="term" value="F:GTP binding"/>
    <property type="evidence" value="ECO:0007669"/>
    <property type="project" value="InterPro"/>
</dbReference>
<organism evidence="2">
    <name type="scientific">marine sediment metagenome</name>
    <dbReference type="NCBI Taxonomy" id="412755"/>
    <lineage>
        <taxon>unclassified sequences</taxon>
        <taxon>metagenomes</taxon>
        <taxon>ecological metagenomes</taxon>
    </lineage>
</organism>
<protein>
    <recommendedName>
        <fullName evidence="3">GTP-binding protein</fullName>
    </recommendedName>
</protein>
<sequence length="124" mass="14426">FFYKGSSGVIIVFSLEYSNLGRESLNHIPDWYKEAMKYCGDIPVYIFANKGDLLDKSILDKTNIKKMVEENNLQGYYITSAITEHDLIKAFNDISKELYNKYKMVSSQEAFNKNIAKKRKKKSF</sequence>
<dbReference type="GO" id="GO:0003924">
    <property type="term" value="F:GTPase activity"/>
    <property type="evidence" value="ECO:0007669"/>
    <property type="project" value="InterPro"/>
</dbReference>
<dbReference type="Gene3D" id="3.40.50.300">
    <property type="entry name" value="P-loop containing nucleotide triphosphate hydrolases"/>
    <property type="match status" value="1"/>
</dbReference>
<dbReference type="EMBL" id="BART01005871">
    <property type="protein sequence ID" value="GAG54687.1"/>
    <property type="molecule type" value="Genomic_DNA"/>
</dbReference>
<dbReference type="SUPFAM" id="SSF52540">
    <property type="entry name" value="P-loop containing nucleoside triphosphate hydrolases"/>
    <property type="match status" value="1"/>
</dbReference>
<name>X0Z8J1_9ZZZZ</name>
<dbReference type="PROSITE" id="PS51419">
    <property type="entry name" value="RAB"/>
    <property type="match status" value="1"/>
</dbReference>